<proteinExistence type="predicted"/>
<keyword evidence="4" id="KW-0411">Iron-sulfur</keyword>
<dbReference type="RefSeq" id="WP_242371826.1">
    <property type="nucleotide sequence ID" value="NZ_JAKRKC020000001.1"/>
</dbReference>
<name>A0ABT0FN45_9ACTN</name>
<dbReference type="EMBL" id="JAKRKC020000001">
    <property type="protein sequence ID" value="MCK2213722.1"/>
    <property type="molecule type" value="Genomic_DNA"/>
</dbReference>
<dbReference type="PANTHER" id="PTHR11228:SF7">
    <property type="entry name" value="PQQA PEPTIDE CYCLASE"/>
    <property type="match status" value="1"/>
</dbReference>
<dbReference type="Pfam" id="PF04055">
    <property type="entry name" value="Radical_SAM"/>
    <property type="match status" value="1"/>
</dbReference>
<sequence length="336" mass="37204">MNRPTHVIWDVTYACPLRCVHCYSESGRRPARRLAHGDLFRLADAIIAMGPRSVEFAGGEPLVVKGIHEVAEHIGKAGIEVGLYTGAWTLTPEDAEESARVFDRVTVSLDGADAEVHDRVRGRRGSFDRVLNALALFDAVPGLEYGIDCSVMRANFHQLPGLCADLAPRFPRMSFLNLAAAVPAGLASRPGFAESELLSNAELATLTSQEYTERLRSLAPPSLRVTTSDNWFLMMHPRTVARHGFPLMQIEPDGEVRAMPVYEGCVGNLLTDDPDAIWRRAVERWSDPFVVETLSPVRSMADWAEAARRIDRRFGSPEVIARIERRPAWPLAARPA</sequence>
<dbReference type="Gene3D" id="3.20.20.70">
    <property type="entry name" value="Aldolase class I"/>
    <property type="match status" value="1"/>
</dbReference>
<dbReference type="SFLD" id="SFLDS00029">
    <property type="entry name" value="Radical_SAM"/>
    <property type="match status" value="1"/>
</dbReference>
<feature type="domain" description="Radical SAM core" evidence="5">
    <location>
        <begin position="1"/>
        <end position="216"/>
    </location>
</feature>
<dbReference type="InterPro" id="IPR007197">
    <property type="entry name" value="rSAM"/>
</dbReference>
<keyword evidence="7" id="KW-1185">Reference proteome</keyword>
<evidence type="ECO:0000256" key="3">
    <source>
        <dbReference type="ARBA" id="ARBA00023004"/>
    </source>
</evidence>
<evidence type="ECO:0000313" key="6">
    <source>
        <dbReference type="EMBL" id="MCK2213722.1"/>
    </source>
</evidence>
<keyword evidence="3" id="KW-0408">Iron</keyword>
<dbReference type="SFLD" id="SFLDG01067">
    <property type="entry name" value="SPASM/twitch_domain_containing"/>
    <property type="match status" value="1"/>
</dbReference>
<keyword evidence="1" id="KW-0949">S-adenosyl-L-methionine</keyword>
<dbReference type="InterPro" id="IPR013785">
    <property type="entry name" value="Aldolase_TIM"/>
</dbReference>
<evidence type="ECO:0000313" key="7">
    <source>
        <dbReference type="Proteomes" id="UP001317259"/>
    </source>
</evidence>
<evidence type="ECO:0000256" key="1">
    <source>
        <dbReference type="ARBA" id="ARBA00022691"/>
    </source>
</evidence>
<dbReference type="SUPFAM" id="SSF102114">
    <property type="entry name" value="Radical SAM enzymes"/>
    <property type="match status" value="1"/>
</dbReference>
<dbReference type="InterPro" id="IPR058240">
    <property type="entry name" value="rSAM_sf"/>
</dbReference>
<organism evidence="6 7">
    <name type="scientific">Actinomadura luzonensis</name>
    <dbReference type="NCBI Taxonomy" id="2805427"/>
    <lineage>
        <taxon>Bacteria</taxon>
        <taxon>Bacillati</taxon>
        <taxon>Actinomycetota</taxon>
        <taxon>Actinomycetes</taxon>
        <taxon>Streptosporangiales</taxon>
        <taxon>Thermomonosporaceae</taxon>
        <taxon>Actinomadura</taxon>
    </lineage>
</organism>
<evidence type="ECO:0000256" key="2">
    <source>
        <dbReference type="ARBA" id="ARBA00022723"/>
    </source>
</evidence>
<protein>
    <submittedName>
        <fullName evidence="6">Radical SAM protein</fullName>
    </submittedName>
</protein>
<accession>A0ABT0FN45</accession>
<gene>
    <name evidence="6" type="ORF">MF672_007970</name>
</gene>
<dbReference type="PROSITE" id="PS51918">
    <property type="entry name" value="RADICAL_SAM"/>
    <property type="match status" value="1"/>
</dbReference>
<dbReference type="PANTHER" id="PTHR11228">
    <property type="entry name" value="RADICAL SAM DOMAIN PROTEIN"/>
    <property type="match status" value="1"/>
</dbReference>
<dbReference type="InterPro" id="IPR050377">
    <property type="entry name" value="Radical_SAM_PqqE_MftC-like"/>
</dbReference>
<comment type="caution">
    <text evidence="6">The sequence shown here is derived from an EMBL/GenBank/DDBJ whole genome shotgun (WGS) entry which is preliminary data.</text>
</comment>
<evidence type="ECO:0000256" key="4">
    <source>
        <dbReference type="ARBA" id="ARBA00023014"/>
    </source>
</evidence>
<dbReference type="Proteomes" id="UP001317259">
    <property type="component" value="Unassembled WGS sequence"/>
</dbReference>
<reference evidence="6 7" key="1">
    <citation type="submission" date="2022-04" db="EMBL/GenBank/DDBJ databases">
        <title>Genome draft of Actinomadura sp. ATCC 31491.</title>
        <authorList>
            <person name="Shi X."/>
            <person name="Du Y."/>
        </authorList>
    </citation>
    <scope>NUCLEOTIDE SEQUENCE [LARGE SCALE GENOMIC DNA]</scope>
    <source>
        <strain evidence="6 7">ATCC 31491</strain>
    </source>
</reference>
<evidence type="ECO:0000259" key="5">
    <source>
        <dbReference type="PROSITE" id="PS51918"/>
    </source>
</evidence>
<keyword evidence="2" id="KW-0479">Metal-binding</keyword>
<dbReference type="CDD" id="cd01335">
    <property type="entry name" value="Radical_SAM"/>
    <property type="match status" value="1"/>
</dbReference>